<evidence type="ECO:0000313" key="2">
    <source>
        <dbReference type="Proteomes" id="UP000238071"/>
    </source>
</evidence>
<comment type="caution">
    <text evidence="1">The sequence shown here is derived from an EMBL/GenBank/DDBJ whole genome shotgun (WGS) entry which is preliminary data.</text>
</comment>
<dbReference type="Proteomes" id="UP000238071">
    <property type="component" value="Unassembled WGS sequence"/>
</dbReference>
<dbReference type="AlphaFoldDB" id="A0A2S6H4A0"/>
<organism evidence="1 2">
    <name type="scientific">Methylobacter tundripaludum</name>
    <dbReference type="NCBI Taxonomy" id="173365"/>
    <lineage>
        <taxon>Bacteria</taxon>
        <taxon>Pseudomonadati</taxon>
        <taxon>Pseudomonadota</taxon>
        <taxon>Gammaproteobacteria</taxon>
        <taxon>Methylococcales</taxon>
        <taxon>Methylococcaceae</taxon>
        <taxon>Methylobacter</taxon>
    </lineage>
</organism>
<name>A0A2S6H4A0_9GAMM</name>
<reference evidence="1 2" key="1">
    <citation type="submission" date="2018-02" db="EMBL/GenBank/DDBJ databases">
        <title>Subsurface microbial communities from deep shales in Ohio and West Virginia, USA.</title>
        <authorList>
            <person name="Wrighton K."/>
        </authorList>
    </citation>
    <scope>NUCLEOTIDE SEQUENCE [LARGE SCALE GENOMIC DNA]</scope>
    <source>
        <strain evidence="1 2">OWC-G53F</strain>
    </source>
</reference>
<evidence type="ECO:0008006" key="3">
    <source>
        <dbReference type="Google" id="ProtNLM"/>
    </source>
</evidence>
<accession>A0A2S6H4A0</accession>
<proteinExistence type="predicted"/>
<sequence>MNKILSLIAMALMIVGLSGCLDDPDKSAQKVSSSIQL</sequence>
<evidence type="ECO:0000313" key="1">
    <source>
        <dbReference type="EMBL" id="PPK72318.1"/>
    </source>
</evidence>
<keyword evidence="2" id="KW-1185">Reference proteome</keyword>
<protein>
    <recommendedName>
        <fullName evidence="3">Lipoprotein</fullName>
    </recommendedName>
</protein>
<gene>
    <name evidence="1" type="ORF">B0F88_104111</name>
</gene>
<dbReference type="EMBL" id="PTIY01000004">
    <property type="protein sequence ID" value="PPK72318.1"/>
    <property type="molecule type" value="Genomic_DNA"/>
</dbReference>
<dbReference type="PROSITE" id="PS51257">
    <property type="entry name" value="PROKAR_LIPOPROTEIN"/>
    <property type="match status" value="1"/>
</dbReference>